<feature type="domain" description="UspA" evidence="3">
    <location>
        <begin position="5"/>
        <end position="142"/>
    </location>
</feature>
<keyword evidence="2" id="KW-0963">Cytoplasm</keyword>
<evidence type="ECO:0000313" key="4">
    <source>
        <dbReference type="EMBL" id="ABB28495.1"/>
    </source>
</evidence>
<reference evidence="4" key="1">
    <citation type="submission" date="2005-08" db="EMBL/GenBank/DDBJ databases">
        <title>Complete sequence of Chlorobium chlorochromatii CaD3.</title>
        <authorList>
            <person name="Copeland A."/>
            <person name="Lucas S."/>
            <person name="Lapidus A."/>
            <person name="Barry K."/>
            <person name="Detter J.C."/>
            <person name="Glavina T."/>
            <person name="Hammon N."/>
            <person name="Israni S."/>
            <person name="Pitluck S."/>
            <person name="Bryant D."/>
            <person name="Schmutz J."/>
            <person name="Larimer F."/>
            <person name="Land M."/>
            <person name="Kyrpides N."/>
            <person name="Ivanova N."/>
            <person name="Richardson P."/>
        </authorList>
    </citation>
    <scope>NUCLEOTIDE SEQUENCE [LARGE SCALE GENOMIC DNA]</scope>
    <source>
        <strain evidence="4">CaD3</strain>
    </source>
</reference>
<dbReference type="GO" id="GO:0005737">
    <property type="term" value="C:cytoplasm"/>
    <property type="evidence" value="ECO:0007669"/>
    <property type="project" value="UniProtKB-SubCell"/>
</dbReference>
<evidence type="ECO:0000256" key="2">
    <source>
        <dbReference type="PIRNR" id="PIRNR006276"/>
    </source>
</evidence>
<comment type="similarity">
    <text evidence="1 2">Belongs to the universal stress protein A family.</text>
</comment>
<dbReference type="Pfam" id="PF00582">
    <property type="entry name" value="Usp"/>
    <property type="match status" value="1"/>
</dbReference>
<evidence type="ECO:0000259" key="3">
    <source>
        <dbReference type="Pfam" id="PF00582"/>
    </source>
</evidence>
<gene>
    <name evidence="4" type="ordered locus">Cag_1234</name>
</gene>
<dbReference type="SUPFAM" id="SSF52402">
    <property type="entry name" value="Adenine nucleotide alpha hydrolases-like"/>
    <property type="match status" value="1"/>
</dbReference>
<dbReference type="eggNOG" id="COG0589">
    <property type="taxonomic scope" value="Bacteria"/>
</dbReference>
<accession>Q3AR80</accession>
<proteinExistence type="inferred from homology"/>
<evidence type="ECO:0000256" key="1">
    <source>
        <dbReference type="ARBA" id="ARBA00008791"/>
    </source>
</evidence>
<dbReference type="AlphaFoldDB" id="Q3AR80"/>
<dbReference type="EMBL" id="CP000108">
    <property type="protein sequence ID" value="ABB28495.1"/>
    <property type="molecule type" value="Genomic_DNA"/>
</dbReference>
<dbReference type="CDD" id="cd00293">
    <property type="entry name" value="USP-like"/>
    <property type="match status" value="1"/>
</dbReference>
<protein>
    <recommendedName>
        <fullName evidence="2">Universal stress protein</fullName>
    </recommendedName>
</protein>
<dbReference type="HOGENOM" id="CLU_049301_11_2_10"/>
<dbReference type="InterPro" id="IPR006015">
    <property type="entry name" value="Universal_stress_UspA"/>
</dbReference>
<dbReference type="InterPro" id="IPR014729">
    <property type="entry name" value="Rossmann-like_a/b/a_fold"/>
</dbReference>
<dbReference type="PANTHER" id="PTHR46268:SF6">
    <property type="entry name" value="UNIVERSAL STRESS PROTEIN UP12"/>
    <property type="match status" value="1"/>
</dbReference>
<organism evidence="4">
    <name type="scientific">Chlorobium chlorochromatii (strain CaD3)</name>
    <dbReference type="NCBI Taxonomy" id="340177"/>
    <lineage>
        <taxon>Bacteria</taxon>
        <taxon>Pseudomonadati</taxon>
        <taxon>Chlorobiota</taxon>
        <taxon>Chlorobiia</taxon>
        <taxon>Chlorobiales</taxon>
        <taxon>Chlorobiaceae</taxon>
        <taxon>Chlorobium/Pelodictyon group</taxon>
        <taxon>Chlorobium</taxon>
    </lineage>
</organism>
<name>Q3AR80_CHLCH</name>
<sequence>MFKIHVILCPIDFSDASRKAVQYAREFALSMNAKVQLLAIVEPHPVSVDMNLNYIPVEQDIEQAILRDTEAIAEDLRAANVQVTCSVELGTPADVILEYIQEMDVNMVIMGSHGKTGLSRLLMGSVAESVMRKAQCPVLIVKAEEREFIGEE</sequence>
<dbReference type="PANTHER" id="PTHR46268">
    <property type="entry name" value="STRESS RESPONSE PROTEIN NHAX"/>
    <property type="match status" value="1"/>
</dbReference>
<dbReference type="OrthoDB" id="9788959at2"/>
<dbReference type="KEGG" id="cch:Cag_1234"/>
<dbReference type="STRING" id="340177.Cag_1234"/>
<dbReference type="InterPro" id="IPR006016">
    <property type="entry name" value="UspA"/>
</dbReference>
<dbReference type="PIRSF" id="PIRSF006276">
    <property type="entry name" value="UspA"/>
    <property type="match status" value="1"/>
</dbReference>
<dbReference type="PRINTS" id="PR01438">
    <property type="entry name" value="UNVRSLSTRESS"/>
</dbReference>
<comment type="subcellular location">
    <subcellularLocation>
        <location evidence="2">Cytoplasm</location>
    </subcellularLocation>
</comment>
<dbReference type="Gene3D" id="3.40.50.620">
    <property type="entry name" value="HUPs"/>
    <property type="match status" value="1"/>
</dbReference>